<proteinExistence type="predicted"/>
<name>A0A9P0TUI8_PIEBR</name>
<protein>
    <submittedName>
        <fullName evidence="1">Uncharacterized protein</fullName>
    </submittedName>
</protein>
<evidence type="ECO:0000313" key="2">
    <source>
        <dbReference type="Proteomes" id="UP001152562"/>
    </source>
</evidence>
<keyword evidence="2" id="KW-1185">Reference proteome</keyword>
<dbReference type="EMBL" id="CALOZG010000086">
    <property type="protein sequence ID" value="CAH4038081.1"/>
    <property type="molecule type" value="Genomic_DNA"/>
</dbReference>
<dbReference type="AlphaFoldDB" id="A0A9P0TUI8"/>
<dbReference type="Proteomes" id="UP001152562">
    <property type="component" value="Unassembled WGS sequence"/>
</dbReference>
<sequence>MGAFFILSTITIQVNVRNTNALEERQSARVICTTPSDAARLTVASNKGVFLSFGAALPPRCPWRREAASVGRPRIDIGRDLGLRARLAGHLPTSTPQARVYITRHPPPTTLHRYTPADYRLQSKLHWYVHAICARSRSELSLGPPPRLL</sequence>
<organism evidence="1 2">
    <name type="scientific">Pieris brassicae</name>
    <name type="common">White butterfly</name>
    <name type="synonym">Large white butterfly</name>
    <dbReference type="NCBI Taxonomy" id="7116"/>
    <lineage>
        <taxon>Eukaryota</taxon>
        <taxon>Metazoa</taxon>
        <taxon>Ecdysozoa</taxon>
        <taxon>Arthropoda</taxon>
        <taxon>Hexapoda</taxon>
        <taxon>Insecta</taxon>
        <taxon>Pterygota</taxon>
        <taxon>Neoptera</taxon>
        <taxon>Endopterygota</taxon>
        <taxon>Lepidoptera</taxon>
        <taxon>Glossata</taxon>
        <taxon>Ditrysia</taxon>
        <taxon>Papilionoidea</taxon>
        <taxon>Pieridae</taxon>
        <taxon>Pierinae</taxon>
        <taxon>Pieris</taxon>
    </lineage>
</organism>
<reference evidence="1" key="1">
    <citation type="submission" date="2022-05" db="EMBL/GenBank/DDBJ databases">
        <authorList>
            <person name="Okamura Y."/>
        </authorList>
    </citation>
    <scope>NUCLEOTIDE SEQUENCE</scope>
</reference>
<gene>
    <name evidence="1" type="ORF">PIBRA_LOCUS13683</name>
</gene>
<comment type="caution">
    <text evidence="1">The sequence shown here is derived from an EMBL/GenBank/DDBJ whole genome shotgun (WGS) entry which is preliminary data.</text>
</comment>
<evidence type="ECO:0000313" key="1">
    <source>
        <dbReference type="EMBL" id="CAH4038081.1"/>
    </source>
</evidence>
<accession>A0A9P0TUI8</accession>